<evidence type="ECO:0000256" key="9">
    <source>
        <dbReference type="ARBA" id="ARBA00023237"/>
    </source>
</evidence>
<keyword evidence="5 12" id="KW-0732">Signal</keyword>
<evidence type="ECO:0000256" key="4">
    <source>
        <dbReference type="ARBA" id="ARBA00022692"/>
    </source>
</evidence>
<keyword evidence="3 10" id="KW-1134">Transmembrane beta strand</keyword>
<dbReference type="InterPro" id="IPR036942">
    <property type="entry name" value="Beta-barrel_TonB_sf"/>
</dbReference>
<dbReference type="AlphaFoldDB" id="A0A5R9PBR7"/>
<evidence type="ECO:0000256" key="1">
    <source>
        <dbReference type="ARBA" id="ARBA00004571"/>
    </source>
</evidence>
<protein>
    <submittedName>
        <fullName evidence="15">TonB-dependent receptor</fullName>
    </submittedName>
</protein>
<dbReference type="GO" id="GO:0009279">
    <property type="term" value="C:cell outer membrane"/>
    <property type="evidence" value="ECO:0007669"/>
    <property type="project" value="UniProtKB-SubCell"/>
</dbReference>
<dbReference type="Proteomes" id="UP000308508">
    <property type="component" value="Unassembled WGS sequence"/>
</dbReference>
<evidence type="ECO:0000259" key="13">
    <source>
        <dbReference type="Pfam" id="PF00593"/>
    </source>
</evidence>
<dbReference type="InterPro" id="IPR037066">
    <property type="entry name" value="Plug_dom_sf"/>
</dbReference>
<name>A0A5R9PBR7_9GAMM</name>
<dbReference type="Pfam" id="PF07715">
    <property type="entry name" value="Plug"/>
    <property type="match status" value="1"/>
</dbReference>
<dbReference type="GO" id="GO:0015889">
    <property type="term" value="P:cobalamin transport"/>
    <property type="evidence" value="ECO:0007669"/>
    <property type="project" value="TreeGrafter"/>
</dbReference>
<keyword evidence="7 11" id="KW-0798">TonB box</keyword>
<comment type="subcellular location">
    <subcellularLocation>
        <location evidence="1 10">Cell outer membrane</location>
        <topology evidence="1 10">Multi-pass membrane protein</topology>
    </subcellularLocation>
</comment>
<proteinExistence type="inferred from homology"/>
<evidence type="ECO:0000256" key="7">
    <source>
        <dbReference type="ARBA" id="ARBA00023077"/>
    </source>
</evidence>
<dbReference type="InterPro" id="IPR039426">
    <property type="entry name" value="TonB-dep_rcpt-like"/>
</dbReference>
<keyword evidence="15" id="KW-0675">Receptor</keyword>
<feature type="domain" description="TonB-dependent receptor-like beta-barrel" evidence="13">
    <location>
        <begin position="234"/>
        <end position="600"/>
    </location>
</feature>
<evidence type="ECO:0000256" key="11">
    <source>
        <dbReference type="RuleBase" id="RU003357"/>
    </source>
</evidence>
<keyword evidence="4 10" id="KW-0812">Transmembrane</keyword>
<dbReference type="GO" id="GO:0006811">
    <property type="term" value="P:monoatomic ion transport"/>
    <property type="evidence" value="ECO:0007669"/>
    <property type="project" value="UniProtKB-KW"/>
</dbReference>
<dbReference type="SUPFAM" id="SSF56935">
    <property type="entry name" value="Porins"/>
    <property type="match status" value="1"/>
</dbReference>
<dbReference type="CDD" id="cd01347">
    <property type="entry name" value="ligand_gated_channel"/>
    <property type="match status" value="1"/>
</dbReference>
<gene>
    <name evidence="15" type="ORF">E5S66_12335</name>
</gene>
<dbReference type="STRING" id="1123377.GCA_000423885_02747"/>
<evidence type="ECO:0000256" key="2">
    <source>
        <dbReference type="ARBA" id="ARBA00022448"/>
    </source>
</evidence>
<comment type="caution">
    <text evidence="15">The sequence shown here is derived from an EMBL/GenBank/DDBJ whole genome shotgun (WGS) entry which is preliminary data.</text>
</comment>
<keyword evidence="8 10" id="KW-0472">Membrane</keyword>
<evidence type="ECO:0000256" key="6">
    <source>
        <dbReference type="ARBA" id="ARBA00023065"/>
    </source>
</evidence>
<keyword evidence="16" id="KW-1185">Reference proteome</keyword>
<dbReference type="Pfam" id="PF00593">
    <property type="entry name" value="TonB_dep_Rec_b-barrel"/>
    <property type="match status" value="1"/>
</dbReference>
<evidence type="ECO:0000313" key="16">
    <source>
        <dbReference type="Proteomes" id="UP000308508"/>
    </source>
</evidence>
<evidence type="ECO:0000256" key="8">
    <source>
        <dbReference type="ARBA" id="ARBA00023136"/>
    </source>
</evidence>
<dbReference type="RefSeq" id="WP_138349681.1">
    <property type="nucleotide sequence ID" value="NZ_SROY01000006.1"/>
</dbReference>
<dbReference type="Gene3D" id="2.40.170.20">
    <property type="entry name" value="TonB-dependent receptor, beta-barrel domain"/>
    <property type="match status" value="1"/>
</dbReference>
<dbReference type="PANTHER" id="PTHR30069">
    <property type="entry name" value="TONB-DEPENDENT OUTER MEMBRANE RECEPTOR"/>
    <property type="match status" value="1"/>
</dbReference>
<keyword evidence="9 10" id="KW-0998">Cell outer membrane</keyword>
<keyword evidence="2 10" id="KW-0813">Transport</keyword>
<accession>A0A5R9PBR7</accession>
<keyword evidence="6" id="KW-0406">Ion transport</keyword>
<evidence type="ECO:0000256" key="12">
    <source>
        <dbReference type="SAM" id="SignalP"/>
    </source>
</evidence>
<dbReference type="PANTHER" id="PTHR30069:SF53">
    <property type="entry name" value="COLICIN I RECEPTOR-RELATED"/>
    <property type="match status" value="1"/>
</dbReference>
<comment type="similarity">
    <text evidence="10 11">Belongs to the TonB-dependent receptor family.</text>
</comment>
<evidence type="ECO:0000256" key="10">
    <source>
        <dbReference type="PROSITE-ProRule" id="PRU01360"/>
    </source>
</evidence>
<feature type="domain" description="TonB-dependent receptor plug" evidence="14">
    <location>
        <begin position="51"/>
        <end position="154"/>
    </location>
</feature>
<dbReference type="EMBL" id="SROY01000006">
    <property type="protein sequence ID" value="TLX20984.1"/>
    <property type="molecule type" value="Genomic_DNA"/>
</dbReference>
<feature type="chain" id="PRO_5024272043" evidence="12">
    <location>
        <begin position="27"/>
        <end position="627"/>
    </location>
</feature>
<reference evidence="15 16" key="1">
    <citation type="submission" date="2019-04" db="EMBL/GenBank/DDBJ databases">
        <authorList>
            <person name="Grouzdev D.S."/>
            <person name="Nazina T.N."/>
        </authorList>
    </citation>
    <scope>NUCLEOTIDE SEQUENCE [LARGE SCALE GENOMIC DNA]</scope>
    <source>
        <strain evidence="15 16">SHC 3-19</strain>
    </source>
</reference>
<dbReference type="InterPro" id="IPR000531">
    <property type="entry name" value="Beta-barrel_TonB"/>
</dbReference>
<sequence length="627" mass="68198">MKFHRDTVFRLSPLAFALALPGPALAHGDDATDLDRVVVTATRTATTADAALAAVEVIDRAQIDASSARSLPELLRGRAGITLVNQGGLGKLSTLFLRGTESDHTLFLIDGVRVGSPASGLTMLQDLPLAQIERIEIVRGPRSSLYGADAIGGVIQIFTRRGEREGISGRGRIAAGSHGLREASAGLDLRGKRGGVGVDVAHQETDGINACLGFYNPATWAGAGCFIVPGTHLDRDGYRNSSASLRADFAPNDTWQFDARATRAEGHNDYDGDYVDNSDIVQQTVGGSVRWAPARDVQLKLTLGRNSDDSNNYIGSVFSNRFTTSRDSASLQADLTVAQGQLLSAGFDWLRDRANIVDAWSPFAAARGNRAVFAQYQGDFGAHDLQLSLRTDRNDQFGAHATGGIAWGMDIADGWRLTASHGTAFKAPSFNELYYPGYSNPLLRPEQSRSSELSLQRSGDGWQVQANAYHNRIDDLIAWDASLGKPGNVEQARIRGLELTASVTLGEWDLRGQLGWLDARNASTGFGHDKRLARRPTRSARIDLDREFGDWGFGLSAIGEAARWDDVGNSLRVGGYGTLDGRLSWRFARGWTLQANVVNLFDKRYETSAWYVQPGREYALSLRWQPQ</sequence>
<feature type="signal peptide" evidence="12">
    <location>
        <begin position="1"/>
        <end position="26"/>
    </location>
</feature>
<evidence type="ECO:0000313" key="15">
    <source>
        <dbReference type="EMBL" id="TLX20984.1"/>
    </source>
</evidence>
<dbReference type="InterPro" id="IPR012910">
    <property type="entry name" value="Plug_dom"/>
</dbReference>
<organism evidence="15 16">
    <name type="scientific">Thermomonas fusca</name>
    <dbReference type="NCBI Taxonomy" id="215690"/>
    <lineage>
        <taxon>Bacteria</taxon>
        <taxon>Pseudomonadati</taxon>
        <taxon>Pseudomonadota</taxon>
        <taxon>Gammaproteobacteria</taxon>
        <taxon>Lysobacterales</taxon>
        <taxon>Lysobacteraceae</taxon>
        <taxon>Thermomonas</taxon>
    </lineage>
</organism>
<evidence type="ECO:0000256" key="3">
    <source>
        <dbReference type="ARBA" id="ARBA00022452"/>
    </source>
</evidence>
<dbReference type="Gene3D" id="2.170.130.10">
    <property type="entry name" value="TonB-dependent receptor, plug domain"/>
    <property type="match status" value="1"/>
</dbReference>
<evidence type="ECO:0000259" key="14">
    <source>
        <dbReference type="Pfam" id="PF07715"/>
    </source>
</evidence>
<dbReference type="PROSITE" id="PS52016">
    <property type="entry name" value="TONB_DEPENDENT_REC_3"/>
    <property type="match status" value="1"/>
</dbReference>
<evidence type="ECO:0000256" key="5">
    <source>
        <dbReference type="ARBA" id="ARBA00022729"/>
    </source>
</evidence>